<sequence length="164" mass="17649">MNAGTSGNSPPSSKRPSAELRLVVPIWNGTLLLADVEAIDGSGPLKEAFVAPGRFAGATDNSLTALSDFNTRHSDLILQRWSEEPPLDVDSDSDSAELSVRLASGKVAPHLPVGGAVHEHIDLGAPGLTWRLRVLRHPTGVPDDYDDDEDDPIDETFVFQFWPA</sequence>
<dbReference type="Proteomes" id="UP000308705">
    <property type="component" value="Unassembled WGS sequence"/>
</dbReference>
<dbReference type="RefSeq" id="WP_137247098.1">
    <property type="nucleotide sequence ID" value="NZ_SZQA01000009.1"/>
</dbReference>
<proteinExistence type="predicted"/>
<keyword evidence="2" id="KW-1185">Reference proteome</keyword>
<dbReference type="AlphaFoldDB" id="A0A4U3MJ94"/>
<comment type="caution">
    <text evidence="1">The sequence shown here is derived from an EMBL/GenBank/DDBJ whole genome shotgun (WGS) entry which is preliminary data.</text>
</comment>
<evidence type="ECO:0000313" key="1">
    <source>
        <dbReference type="EMBL" id="TKK88759.1"/>
    </source>
</evidence>
<evidence type="ECO:0000313" key="2">
    <source>
        <dbReference type="Proteomes" id="UP000308705"/>
    </source>
</evidence>
<organism evidence="1 2">
    <name type="scientific">Herbidospora galbida</name>
    <dbReference type="NCBI Taxonomy" id="2575442"/>
    <lineage>
        <taxon>Bacteria</taxon>
        <taxon>Bacillati</taxon>
        <taxon>Actinomycetota</taxon>
        <taxon>Actinomycetes</taxon>
        <taxon>Streptosporangiales</taxon>
        <taxon>Streptosporangiaceae</taxon>
        <taxon>Herbidospora</taxon>
    </lineage>
</organism>
<reference evidence="1 2" key="1">
    <citation type="submission" date="2019-04" db="EMBL/GenBank/DDBJ databases">
        <title>Herbidospora sp. NEAU-GS14.nov., a novel actinomycete isolated from soil.</title>
        <authorList>
            <person name="Han L."/>
        </authorList>
    </citation>
    <scope>NUCLEOTIDE SEQUENCE [LARGE SCALE GENOMIC DNA]</scope>
    <source>
        <strain evidence="1 2">NEAU-GS14</strain>
    </source>
</reference>
<dbReference type="EMBL" id="SZQA01000009">
    <property type="protein sequence ID" value="TKK88759.1"/>
    <property type="molecule type" value="Genomic_DNA"/>
</dbReference>
<gene>
    <name evidence="1" type="ORF">FDA94_11755</name>
</gene>
<protein>
    <submittedName>
        <fullName evidence="1">Uncharacterized protein</fullName>
    </submittedName>
</protein>
<dbReference type="OrthoDB" id="9844215at2"/>
<accession>A0A4U3MJ94</accession>
<name>A0A4U3MJ94_9ACTN</name>